<reference evidence="2" key="1">
    <citation type="submission" date="2023-03" db="EMBL/GenBank/DDBJ databases">
        <title>Massive genome expansion in bonnet fungi (Mycena s.s.) driven by repeated elements and novel gene families across ecological guilds.</title>
        <authorList>
            <consortium name="Lawrence Berkeley National Laboratory"/>
            <person name="Harder C.B."/>
            <person name="Miyauchi S."/>
            <person name="Viragh M."/>
            <person name="Kuo A."/>
            <person name="Thoen E."/>
            <person name="Andreopoulos B."/>
            <person name="Lu D."/>
            <person name="Skrede I."/>
            <person name="Drula E."/>
            <person name="Henrissat B."/>
            <person name="Morin E."/>
            <person name="Kohler A."/>
            <person name="Barry K."/>
            <person name="LaButti K."/>
            <person name="Morin E."/>
            <person name="Salamov A."/>
            <person name="Lipzen A."/>
            <person name="Mereny Z."/>
            <person name="Hegedus B."/>
            <person name="Baldrian P."/>
            <person name="Stursova M."/>
            <person name="Weitz H."/>
            <person name="Taylor A."/>
            <person name="Grigoriev I.V."/>
            <person name="Nagy L.G."/>
            <person name="Martin F."/>
            <person name="Kauserud H."/>
        </authorList>
    </citation>
    <scope>NUCLEOTIDE SEQUENCE</scope>
    <source>
        <strain evidence="2">CBHHK067</strain>
    </source>
</reference>
<protein>
    <submittedName>
        <fullName evidence="2">Uncharacterized protein</fullName>
    </submittedName>
</protein>
<organism evidence="2 3">
    <name type="scientific">Mycena rosella</name>
    <name type="common">Pink bonnet</name>
    <name type="synonym">Agaricus rosellus</name>
    <dbReference type="NCBI Taxonomy" id="1033263"/>
    <lineage>
        <taxon>Eukaryota</taxon>
        <taxon>Fungi</taxon>
        <taxon>Dikarya</taxon>
        <taxon>Basidiomycota</taxon>
        <taxon>Agaricomycotina</taxon>
        <taxon>Agaricomycetes</taxon>
        <taxon>Agaricomycetidae</taxon>
        <taxon>Agaricales</taxon>
        <taxon>Marasmiineae</taxon>
        <taxon>Mycenaceae</taxon>
        <taxon>Mycena</taxon>
    </lineage>
</organism>
<feature type="region of interest" description="Disordered" evidence="1">
    <location>
        <begin position="243"/>
        <end position="291"/>
    </location>
</feature>
<comment type="caution">
    <text evidence="2">The sequence shown here is derived from an EMBL/GenBank/DDBJ whole genome shotgun (WGS) entry which is preliminary data.</text>
</comment>
<proteinExistence type="predicted"/>
<dbReference type="EMBL" id="JARKIE010000384">
    <property type="protein sequence ID" value="KAJ7646218.1"/>
    <property type="molecule type" value="Genomic_DNA"/>
</dbReference>
<evidence type="ECO:0000256" key="1">
    <source>
        <dbReference type="SAM" id="MobiDB-lite"/>
    </source>
</evidence>
<dbReference type="Proteomes" id="UP001221757">
    <property type="component" value="Unassembled WGS sequence"/>
</dbReference>
<name>A0AAD7CDH4_MYCRO</name>
<accession>A0AAD7CDH4</accession>
<evidence type="ECO:0000313" key="2">
    <source>
        <dbReference type="EMBL" id="KAJ7646218.1"/>
    </source>
</evidence>
<gene>
    <name evidence="2" type="ORF">B0H17DRAFT_1148130</name>
</gene>
<evidence type="ECO:0000313" key="3">
    <source>
        <dbReference type="Proteomes" id="UP001221757"/>
    </source>
</evidence>
<dbReference type="AlphaFoldDB" id="A0AAD7CDH4"/>
<keyword evidence="3" id="KW-1185">Reference proteome</keyword>
<sequence length="291" mass="32292">MQIQFNLTQIPQAHATRIFPMAQGYIQDDVMSVLHLGVHHSLSAINLGVSCLDALSAANFQVEHTDPSETGPTKARAVAHETQANSKTQVLLARLCFIYCIQVPLGPIFVLQVIPQVIEILHIFQHTHPIIDHFDKYFTNKPVQARRQKLAAFGLVSTPELNALLQPVLEVLERIIGVGSALLQLLAVQDQLKEPLNLNDGRVVHCPVTAIVVLIPCSHPSLYRGGQSILVYGTKHCQSSKTVAAARHTKRKANKQVEGEKVRKRAKKVQIAEEKKRPTPTPRRLRSGKVR</sequence>